<dbReference type="InterPro" id="IPR036986">
    <property type="entry name" value="S4_RNA-bd_sf"/>
</dbReference>
<evidence type="ECO:0000256" key="3">
    <source>
        <dbReference type="ARBA" id="ARBA00022517"/>
    </source>
</evidence>
<dbReference type="Gene3D" id="3.10.290.10">
    <property type="entry name" value="RNA-binding S4 domain"/>
    <property type="match status" value="1"/>
</dbReference>
<sequence length="182" mass="21326">MRKLKYHEQKLLRKHDFLNWKQDQGHREVKVMRRYHIQNRDDYMRYNRLVGAIHHLALRLSKLPATDGFRSKRESALLGKCYDLGVINVGNKMSDLMDGVTVSAFCRRRLGVVMVRLKMSESIKQAVTYIEQGQVRVGPDTITDPAFLVTRNMEDFVSWVDQSKVRKLVARYTGEHDDFDLL</sequence>
<dbReference type="Proteomes" id="UP000245771">
    <property type="component" value="Unassembled WGS sequence"/>
</dbReference>
<evidence type="ECO:0000313" key="14">
    <source>
        <dbReference type="Proteomes" id="UP000245771"/>
    </source>
</evidence>
<dbReference type="GeneID" id="37024125"/>
<evidence type="ECO:0000256" key="7">
    <source>
        <dbReference type="ARBA" id="ARBA00023274"/>
    </source>
</evidence>
<dbReference type="GO" id="GO:0032040">
    <property type="term" value="C:small-subunit processome"/>
    <property type="evidence" value="ECO:0007669"/>
    <property type="project" value="TreeGrafter"/>
</dbReference>
<keyword evidence="14" id="KW-1185">Reference proteome</keyword>
<dbReference type="EMBL" id="KZ819603">
    <property type="protein sequence ID" value="PWN35566.1"/>
    <property type="molecule type" value="Genomic_DNA"/>
</dbReference>
<evidence type="ECO:0000256" key="9">
    <source>
        <dbReference type="ARBA" id="ARBA00072223"/>
    </source>
</evidence>
<dbReference type="PANTHER" id="PTHR11831:SF1">
    <property type="entry name" value="U3 SMALL NUCLEOLAR RIBONUCLEOPROTEIN PROTEIN IMP3"/>
    <property type="match status" value="1"/>
</dbReference>
<reference evidence="13 14" key="1">
    <citation type="journal article" date="2018" name="Mol. Biol. Evol.">
        <title>Broad Genomic Sampling Reveals a Smut Pathogenic Ancestry of the Fungal Clade Ustilaginomycotina.</title>
        <authorList>
            <person name="Kijpornyongpan T."/>
            <person name="Mondo S.J."/>
            <person name="Barry K."/>
            <person name="Sandor L."/>
            <person name="Lee J."/>
            <person name="Lipzen A."/>
            <person name="Pangilinan J."/>
            <person name="LaButti K."/>
            <person name="Hainaut M."/>
            <person name="Henrissat B."/>
            <person name="Grigoriev I.V."/>
            <person name="Spatafora J.W."/>
            <person name="Aime M.C."/>
        </authorList>
    </citation>
    <scope>NUCLEOTIDE SEQUENCE [LARGE SCALE GENOMIC DNA]</scope>
    <source>
        <strain evidence="13 14">MCA 3882</strain>
    </source>
</reference>
<comment type="similarity">
    <text evidence="2">Belongs to the universal ribosomal protein uS4 family.</text>
</comment>
<dbReference type="InterPro" id="IPR002942">
    <property type="entry name" value="S4_RNA-bd"/>
</dbReference>
<evidence type="ECO:0000259" key="11">
    <source>
        <dbReference type="SMART" id="SM00363"/>
    </source>
</evidence>
<evidence type="ECO:0000256" key="8">
    <source>
        <dbReference type="ARBA" id="ARBA00069727"/>
    </source>
</evidence>
<dbReference type="FunFam" id="3.10.290.10:FF:000006">
    <property type="entry name" value="U3 small nucleolar ribonucleoprotein IMP3"/>
    <property type="match status" value="1"/>
</dbReference>
<accession>A0A316VDD4</accession>
<dbReference type="PROSITE" id="PS50889">
    <property type="entry name" value="S4"/>
    <property type="match status" value="1"/>
</dbReference>
<comment type="subcellular location">
    <subcellularLocation>
        <location evidence="1">Nucleus</location>
        <location evidence="1">Nucleolus</location>
    </subcellularLocation>
</comment>
<evidence type="ECO:0000256" key="6">
    <source>
        <dbReference type="ARBA" id="ARBA00023242"/>
    </source>
</evidence>
<dbReference type="OrthoDB" id="10248812at2759"/>
<dbReference type="GO" id="GO:0019843">
    <property type="term" value="F:rRNA binding"/>
    <property type="evidence" value="ECO:0007669"/>
    <property type="project" value="UniProtKB-KW"/>
</dbReference>
<dbReference type="GO" id="GO:0034457">
    <property type="term" value="C:Mpp10 complex"/>
    <property type="evidence" value="ECO:0007669"/>
    <property type="project" value="TreeGrafter"/>
</dbReference>
<protein>
    <recommendedName>
        <fullName evidence="8">U3 small nucleolar ribonucleoprotein protein IMP3</fullName>
    </recommendedName>
    <alternativeName>
        <fullName evidence="9">U3 small nucleolar ribonucleoprotein protein imp3</fullName>
    </alternativeName>
</protein>
<dbReference type="FunCoup" id="A0A316VDD4">
    <property type="interactions" value="185"/>
</dbReference>
<dbReference type="PANTHER" id="PTHR11831">
    <property type="entry name" value="30S 40S RIBOSOMAL PROTEIN"/>
    <property type="match status" value="1"/>
</dbReference>
<keyword evidence="4" id="KW-0699">rRNA-binding</keyword>
<dbReference type="InParanoid" id="A0A316VDD4"/>
<feature type="domain" description="Small ribosomal subunit protein uS4 N-terminal" evidence="12">
    <location>
        <begin position="3"/>
        <end position="107"/>
    </location>
</feature>
<dbReference type="STRING" id="1280837.A0A316VDD4"/>
<evidence type="ECO:0000259" key="12">
    <source>
        <dbReference type="SMART" id="SM01390"/>
    </source>
</evidence>
<dbReference type="GO" id="GO:0006364">
    <property type="term" value="P:rRNA processing"/>
    <property type="evidence" value="ECO:0007669"/>
    <property type="project" value="TreeGrafter"/>
</dbReference>
<dbReference type="GO" id="GO:0030515">
    <property type="term" value="F:snoRNA binding"/>
    <property type="evidence" value="ECO:0007669"/>
    <property type="project" value="TreeGrafter"/>
</dbReference>
<dbReference type="InterPro" id="IPR001912">
    <property type="entry name" value="Ribosomal_uS4_N"/>
</dbReference>
<dbReference type="Pfam" id="PF00163">
    <property type="entry name" value="Ribosomal_S4"/>
    <property type="match status" value="1"/>
</dbReference>
<evidence type="ECO:0000256" key="1">
    <source>
        <dbReference type="ARBA" id="ARBA00004604"/>
    </source>
</evidence>
<dbReference type="Pfam" id="PF01479">
    <property type="entry name" value="S4"/>
    <property type="match status" value="1"/>
</dbReference>
<dbReference type="SMART" id="SM00363">
    <property type="entry name" value="S4"/>
    <property type="match status" value="1"/>
</dbReference>
<keyword evidence="6" id="KW-0539">Nucleus</keyword>
<proteinExistence type="inferred from homology"/>
<evidence type="ECO:0000256" key="2">
    <source>
        <dbReference type="ARBA" id="ARBA00007465"/>
    </source>
</evidence>
<gene>
    <name evidence="13" type="ORF">FA14DRAFT_44035</name>
</gene>
<keyword evidence="3" id="KW-0690">Ribosome biogenesis</keyword>
<dbReference type="InterPro" id="IPR022801">
    <property type="entry name" value="Ribosomal_uS4"/>
</dbReference>
<evidence type="ECO:0000313" key="13">
    <source>
        <dbReference type="EMBL" id="PWN35566.1"/>
    </source>
</evidence>
<dbReference type="RefSeq" id="XP_025355868.1">
    <property type="nucleotide sequence ID" value="XM_025502344.1"/>
</dbReference>
<dbReference type="GO" id="GO:0042274">
    <property type="term" value="P:ribosomal small subunit biogenesis"/>
    <property type="evidence" value="ECO:0007669"/>
    <property type="project" value="TreeGrafter"/>
</dbReference>
<dbReference type="AlphaFoldDB" id="A0A316VDD4"/>
<dbReference type="CDD" id="cd00165">
    <property type="entry name" value="S4"/>
    <property type="match status" value="1"/>
</dbReference>
<keyword evidence="7" id="KW-0687">Ribonucleoprotein</keyword>
<keyword evidence="5 10" id="KW-0694">RNA-binding</keyword>
<evidence type="ECO:0000256" key="10">
    <source>
        <dbReference type="PROSITE-ProRule" id="PRU00182"/>
    </source>
</evidence>
<feature type="domain" description="RNA-binding S4" evidence="11">
    <location>
        <begin position="108"/>
        <end position="174"/>
    </location>
</feature>
<evidence type="ECO:0000256" key="5">
    <source>
        <dbReference type="ARBA" id="ARBA00022884"/>
    </source>
</evidence>
<dbReference type="SUPFAM" id="SSF55174">
    <property type="entry name" value="Alpha-L RNA-binding motif"/>
    <property type="match status" value="1"/>
</dbReference>
<evidence type="ECO:0000256" key="4">
    <source>
        <dbReference type="ARBA" id="ARBA00022730"/>
    </source>
</evidence>
<dbReference type="SMART" id="SM01390">
    <property type="entry name" value="Ribosomal_S4"/>
    <property type="match status" value="1"/>
</dbReference>
<name>A0A316VDD4_9BASI</name>
<organism evidence="13 14">
    <name type="scientific">Meira miltonrushii</name>
    <dbReference type="NCBI Taxonomy" id="1280837"/>
    <lineage>
        <taxon>Eukaryota</taxon>
        <taxon>Fungi</taxon>
        <taxon>Dikarya</taxon>
        <taxon>Basidiomycota</taxon>
        <taxon>Ustilaginomycotina</taxon>
        <taxon>Exobasidiomycetes</taxon>
        <taxon>Exobasidiales</taxon>
        <taxon>Brachybasidiaceae</taxon>
        <taxon>Meira</taxon>
    </lineage>
</organism>